<dbReference type="RefSeq" id="WP_378486146.1">
    <property type="nucleotide sequence ID" value="NZ_JBHUFB010000012.1"/>
</dbReference>
<keyword evidence="2" id="KW-1185">Reference proteome</keyword>
<dbReference type="PANTHER" id="PTHR33973:SF4">
    <property type="entry name" value="OS07G0153300 PROTEIN"/>
    <property type="match status" value="1"/>
</dbReference>
<evidence type="ECO:0000313" key="2">
    <source>
        <dbReference type="Proteomes" id="UP001597286"/>
    </source>
</evidence>
<reference evidence="2" key="1">
    <citation type="journal article" date="2019" name="Int. J. Syst. Evol. Microbiol.">
        <title>The Global Catalogue of Microorganisms (GCM) 10K type strain sequencing project: providing services to taxonomists for standard genome sequencing and annotation.</title>
        <authorList>
            <consortium name="The Broad Institute Genomics Platform"/>
            <consortium name="The Broad Institute Genome Sequencing Center for Infectious Disease"/>
            <person name="Wu L."/>
            <person name="Ma J."/>
        </authorList>
    </citation>
    <scope>NUCLEOTIDE SEQUENCE [LARGE SCALE GENOMIC DNA]</scope>
    <source>
        <strain evidence="2">DT72</strain>
    </source>
</reference>
<protein>
    <submittedName>
        <fullName evidence="1">DUF1365 domain-containing protein</fullName>
    </submittedName>
</protein>
<gene>
    <name evidence="1" type="ORF">ACFSJG_15610</name>
</gene>
<dbReference type="InterPro" id="IPR010775">
    <property type="entry name" value="DUF1365"/>
</dbReference>
<comment type="caution">
    <text evidence="1">The sequence shown here is derived from an EMBL/GenBank/DDBJ whole genome shotgun (WGS) entry which is preliminary data.</text>
</comment>
<dbReference type="Proteomes" id="UP001597286">
    <property type="component" value="Unassembled WGS sequence"/>
</dbReference>
<name>A0ABW4P6I9_9NOCA</name>
<organism evidence="1 2">
    <name type="scientific">Rhodococcus gannanensis</name>
    <dbReference type="NCBI Taxonomy" id="1960308"/>
    <lineage>
        <taxon>Bacteria</taxon>
        <taxon>Bacillati</taxon>
        <taxon>Actinomycetota</taxon>
        <taxon>Actinomycetes</taxon>
        <taxon>Mycobacteriales</taxon>
        <taxon>Nocardiaceae</taxon>
        <taxon>Rhodococcus</taxon>
    </lineage>
</organism>
<evidence type="ECO:0000313" key="1">
    <source>
        <dbReference type="EMBL" id="MFD1813646.1"/>
    </source>
</evidence>
<dbReference type="PANTHER" id="PTHR33973">
    <property type="entry name" value="OS07G0153300 PROTEIN"/>
    <property type="match status" value="1"/>
</dbReference>
<proteinExistence type="predicted"/>
<sequence length="243" mass="27285">MTAPALYRTRIRHVRRTPLRHAFTYRGLSWFVDLDDLPRLPVWLRPFARFDGRDHFAGEPSLRAGLDEVLADAGVDPTGWRVTALLAPRAFGYVFNPLSLYWCHDDTGAVRCVVAEVHNTYGGRHPYVLFPDADGRVETEKVFYVSPFNPVEGRYTLQVPEPGTQLAVSVTLHRDGHRPFVASMHGKRTPVTTVRVAGAVLRVPLAPQLVAARIRIQGVVLWLRGLPVVPRRTVPSQQLEASR</sequence>
<accession>A0ABW4P6I9</accession>
<dbReference type="Pfam" id="PF07103">
    <property type="entry name" value="DUF1365"/>
    <property type="match status" value="1"/>
</dbReference>
<dbReference type="EMBL" id="JBHUFB010000012">
    <property type="protein sequence ID" value="MFD1813646.1"/>
    <property type="molecule type" value="Genomic_DNA"/>
</dbReference>